<dbReference type="PANTHER" id="PTHR44591">
    <property type="entry name" value="STRESS RESPONSE REGULATOR PROTEIN 1"/>
    <property type="match status" value="1"/>
</dbReference>
<evidence type="ECO:0000256" key="2">
    <source>
        <dbReference type="PROSITE-ProRule" id="PRU00169"/>
    </source>
</evidence>
<dbReference type="SUPFAM" id="SSF52172">
    <property type="entry name" value="CheY-like"/>
    <property type="match status" value="1"/>
</dbReference>
<dbReference type="Gene3D" id="3.40.50.2300">
    <property type="match status" value="1"/>
</dbReference>
<dbReference type="InterPro" id="IPR011006">
    <property type="entry name" value="CheY-like_superfamily"/>
</dbReference>
<dbReference type="InterPro" id="IPR001789">
    <property type="entry name" value="Sig_transdc_resp-reg_receiver"/>
</dbReference>
<dbReference type="SMART" id="SM00448">
    <property type="entry name" value="REC"/>
    <property type="match status" value="1"/>
</dbReference>
<gene>
    <name evidence="4" type="ORF">SAMN05660443_1105</name>
</gene>
<dbReference type="PANTHER" id="PTHR44591:SF25">
    <property type="entry name" value="CHEMOTAXIS TWO-COMPONENT RESPONSE REGULATOR"/>
    <property type="match status" value="1"/>
</dbReference>
<evidence type="ECO:0000313" key="4">
    <source>
        <dbReference type="EMBL" id="SFC00566.1"/>
    </source>
</evidence>
<sequence length="122" mass="13108">MKTVLLVDDSPTILMSVKGVLQRNGLNVETAKTGEEALDKIKGGVKPDLMITDLNMPGINGIELIQKARQGGLKFTPMLVLTTESQESKRQEARAAGATGWLVKPVQGDQLMQVIKKVLPGA</sequence>
<dbReference type="PROSITE" id="PS50110">
    <property type="entry name" value="RESPONSE_REGULATORY"/>
    <property type="match status" value="1"/>
</dbReference>
<dbReference type="EMBL" id="FOLH01000002">
    <property type="protein sequence ID" value="SFC00566.1"/>
    <property type="molecule type" value="Genomic_DNA"/>
</dbReference>
<organism evidence="4 5">
    <name type="scientific">Marinospirillum celere</name>
    <dbReference type="NCBI Taxonomy" id="1122252"/>
    <lineage>
        <taxon>Bacteria</taxon>
        <taxon>Pseudomonadati</taxon>
        <taxon>Pseudomonadota</taxon>
        <taxon>Gammaproteobacteria</taxon>
        <taxon>Oceanospirillales</taxon>
        <taxon>Oceanospirillaceae</taxon>
        <taxon>Marinospirillum</taxon>
    </lineage>
</organism>
<evidence type="ECO:0000259" key="3">
    <source>
        <dbReference type="PROSITE" id="PS50110"/>
    </source>
</evidence>
<dbReference type="GO" id="GO:0000160">
    <property type="term" value="P:phosphorelay signal transduction system"/>
    <property type="evidence" value="ECO:0007669"/>
    <property type="project" value="InterPro"/>
</dbReference>
<dbReference type="OrthoDB" id="9800897at2"/>
<evidence type="ECO:0000313" key="5">
    <source>
        <dbReference type="Proteomes" id="UP000199058"/>
    </source>
</evidence>
<accession>A0A1I1FNJ5</accession>
<keyword evidence="5" id="KW-1185">Reference proteome</keyword>
<reference evidence="4 5" key="1">
    <citation type="submission" date="2016-10" db="EMBL/GenBank/DDBJ databases">
        <authorList>
            <person name="de Groot N.N."/>
        </authorList>
    </citation>
    <scope>NUCLEOTIDE SEQUENCE [LARGE SCALE GENOMIC DNA]</scope>
    <source>
        <strain evidence="4 5">DSM 18438</strain>
    </source>
</reference>
<keyword evidence="1 2" id="KW-0597">Phosphoprotein</keyword>
<dbReference type="Pfam" id="PF00072">
    <property type="entry name" value="Response_reg"/>
    <property type="match status" value="1"/>
</dbReference>
<dbReference type="InterPro" id="IPR050595">
    <property type="entry name" value="Bact_response_regulator"/>
</dbReference>
<evidence type="ECO:0000256" key="1">
    <source>
        <dbReference type="ARBA" id="ARBA00022553"/>
    </source>
</evidence>
<feature type="domain" description="Response regulatory" evidence="3">
    <location>
        <begin position="3"/>
        <end position="119"/>
    </location>
</feature>
<name>A0A1I1FNJ5_9GAMM</name>
<dbReference type="STRING" id="1122252.SAMN05660443_1105"/>
<dbReference type="Proteomes" id="UP000199058">
    <property type="component" value="Unassembled WGS sequence"/>
</dbReference>
<dbReference type="AlphaFoldDB" id="A0A1I1FNJ5"/>
<dbReference type="RefSeq" id="WP_091960394.1">
    <property type="nucleotide sequence ID" value="NZ_FOLH01000002.1"/>
</dbReference>
<proteinExistence type="predicted"/>
<protein>
    <submittedName>
        <fullName evidence="4">Two-component system, chemotaxis family, response regulator CheY</fullName>
    </submittedName>
</protein>
<feature type="modified residue" description="4-aspartylphosphate" evidence="2">
    <location>
        <position position="53"/>
    </location>
</feature>